<evidence type="ECO:0000313" key="1">
    <source>
        <dbReference type="EMBL" id="ETX02280.1"/>
    </source>
</evidence>
<dbReference type="EMBL" id="AZHX01001545">
    <property type="protein sequence ID" value="ETX02280.1"/>
    <property type="molecule type" value="Genomic_DNA"/>
</dbReference>
<dbReference type="HOGENOM" id="CLU_2153734_0_0_7"/>
<evidence type="ECO:0000313" key="2">
    <source>
        <dbReference type="Proteomes" id="UP000019140"/>
    </source>
</evidence>
<comment type="caution">
    <text evidence="1">The sequence shown here is derived from an EMBL/GenBank/DDBJ whole genome shotgun (WGS) entry which is preliminary data.</text>
</comment>
<organism evidence="1 2">
    <name type="scientific">Candidatus Entotheonella gemina</name>
    <dbReference type="NCBI Taxonomy" id="1429439"/>
    <lineage>
        <taxon>Bacteria</taxon>
        <taxon>Pseudomonadati</taxon>
        <taxon>Nitrospinota/Tectimicrobiota group</taxon>
        <taxon>Candidatus Tectimicrobiota</taxon>
        <taxon>Candidatus Entotheonellia</taxon>
        <taxon>Candidatus Entotheonellales</taxon>
        <taxon>Candidatus Entotheonellaceae</taxon>
        <taxon>Candidatus Entotheonella</taxon>
    </lineage>
</organism>
<dbReference type="Proteomes" id="UP000019140">
    <property type="component" value="Unassembled WGS sequence"/>
</dbReference>
<gene>
    <name evidence="1" type="ORF">ETSY2_35820</name>
</gene>
<accession>W4LWK8</accession>
<keyword evidence="2" id="KW-1185">Reference proteome</keyword>
<proteinExistence type="predicted"/>
<reference evidence="1 2" key="1">
    <citation type="journal article" date="2014" name="Nature">
        <title>An environmental bacterial taxon with a large and distinct metabolic repertoire.</title>
        <authorList>
            <person name="Wilson M.C."/>
            <person name="Mori T."/>
            <person name="Ruckert C."/>
            <person name="Uria A.R."/>
            <person name="Helf M.J."/>
            <person name="Takada K."/>
            <person name="Gernert C."/>
            <person name="Steffens U.A."/>
            <person name="Heycke N."/>
            <person name="Schmitt S."/>
            <person name="Rinke C."/>
            <person name="Helfrich E.J."/>
            <person name="Brachmann A.O."/>
            <person name="Gurgui C."/>
            <person name="Wakimoto T."/>
            <person name="Kracht M."/>
            <person name="Crusemann M."/>
            <person name="Hentschel U."/>
            <person name="Abe I."/>
            <person name="Matsunaga S."/>
            <person name="Kalinowski J."/>
            <person name="Takeyama H."/>
            <person name="Piel J."/>
        </authorList>
    </citation>
    <scope>NUCLEOTIDE SEQUENCE [LARGE SCALE GENOMIC DNA]</scope>
    <source>
        <strain evidence="2">TSY2</strain>
    </source>
</reference>
<name>W4LWK8_9BACT</name>
<protein>
    <submittedName>
        <fullName evidence="1">Uncharacterized protein</fullName>
    </submittedName>
</protein>
<dbReference type="AlphaFoldDB" id="W4LWK8"/>
<sequence>MASQGLSQHEIHQANEIASQAVELAGQARLDKMREHLTFVIRTDGFTSRIDDRFNASPDRLSSEEIVQTITVNKRAFRWRLRVACPRCSTAVKNRLRPCPAKVLGYRALWN</sequence>